<keyword evidence="5" id="KW-1185">Reference proteome</keyword>
<dbReference type="InterPro" id="IPR050481">
    <property type="entry name" value="UDP-glycosyltransf_plant"/>
</dbReference>
<dbReference type="InterPro" id="IPR002213">
    <property type="entry name" value="UDP_glucos_trans"/>
</dbReference>
<dbReference type="EC" id="2.4.1.91" evidence="4"/>
<dbReference type="GO" id="GO:0047893">
    <property type="term" value="F:flavonol 3-O-glucosyltransferase activity"/>
    <property type="evidence" value="ECO:0007669"/>
    <property type="project" value="UniProtKB-EC"/>
</dbReference>
<dbReference type="PANTHER" id="PTHR48048:SF45">
    <property type="entry name" value="GLYCOSYLTRANSFERASE"/>
    <property type="match status" value="1"/>
</dbReference>
<dbReference type="STRING" id="74649.A0A2P6SDB8"/>
<dbReference type="AlphaFoldDB" id="A0A2P6SDB8"/>
<evidence type="ECO:0000256" key="2">
    <source>
        <dbReference type="ARBA" id="ARBA00022676"/>
    </source>
</evidence>
<evidence type="ECO:0000256" key="1">
    <source>
        <dbReference type="ARBA" id="ARBA00009995"/>
    </source>
</evidence>
<name>A0A2P6SDB8_ROSCH</name>
<sequence>MVLRHQDGKVCIKFKDSDAELLIPSFVNPLPAAKVLPGRVFVKEEAESFLNIIKKFRDTKGILVNTFTNLESHAPHAHSSDAEIPPVYSVGPQTVMKVVWIPMRPSRMFLCFGSMGSFDKDQVKENAHAQDHATHRFLWSLRRPPPIGRIPSPIGRITFPSDYDDHIEVLPKGFLDQTFGIGNVIGWAPQVAVSAHPFVGGFVFHCGWNSTLESLRHGVPVAP</sequence>
<gene>
    <name evidence="4" type="ORF">RchiOBHm_Chr1g0339961</name>
</gene>
<proteinExistence type="inferred from homology"/>
<dbReference type="FunFam" id="3.40.50.2000:FF:000056">
    <property type="entry name" value="Glycosyltransferase"/>
    <property type="match status" value="1"/>
</dbReference>
<dbReference type="Proteomes" id="UP000238479">
    <property type="component" value="Chromosome 1"/>
</dbReference>
<dbReference type="EMBL" id="PDCK01000039">
    <property type="protein sequence ID" value="PRQ56679.1"/>
    <property type="molecule type" value="Genomic_DNA"/>
</dbReference>
<dbReference type="Gene3D" id="3.40.50.2000">
    <property type="entry name" value="Glycogen Phosphorylase B"/>
    <property type="match status" value="2"/>
</dbReference>
<dbReference type="SUPFAM" id="SSF53756">
    <property type="entry name" value="UDP-Glycosyltransferase/glycogen phosphorylase"/>
    <property type="match status" value="1"/>
</dbReference>
<comment type="similarity">
    <text evidence="1">Belongs to the UDP-glycosyltransferase family.</text>
</comment>
<accession>A0A2P6SDB8</accession>
<dbReference type="Pfam" id="PF00201">
    <property type="entry name" value="UDPGT"/>
    <property type="match status" value="1"/>
</dbReference>
<comment type="caution">
    <text evidence="4">The sequence shown here is derived from an EMBL/GenBank/DDBJ whole genome shotgun (WGS) entry which is preliminary data.</text>
</comment>
<organism evidence="4 5">
    <name type="scientific">Rosa chinensis</name>
    <name type="common">China rose</name>
    <dbReference type="NCBI Taxonomy" id="74649"/>
    <lineage>
        <taxon>Eukaryota</taxon>
        <taxon>Viridiplantae</taxon>
        <taxon>Streptophyta</taxon>
        <taxon>Embryophyta</taxon>
        <taxon>Tracheophyta</taxon>
        <taxon>Spermatophyta</taxon>
        <taxon>Magnoliopsida</taxon>
        <taxon>eudicotyledons</taxon>
        <taxon>Gunneridae</taxon>
        <taxon>Pentapetalae</taxon>
        <taxon>rosids</taxon>
        <taxon>fabids</taxon>
        <taxon>Rosales</taxon>
        <taxon>Rosaceae</taxon>
        <taxon>Rosoideae</taxon>
        <taxon>Rosoideae incertae sedis</taxon>
        <taxon>Rosa</taxon>
    </lineage>
</organism>
<dbReference type="PANTHER" id="PTHR48048">
    <property type="entry name" value="GLYCOSYLTRANSFERASE"/>
    <property type="match status" value="1"/>
</dbReference>
<reference evidence="4 5" key="1">
    <citation type="journal article" date="2018" name="Nat. Genet.">
        <title>The Rosa genome provides new insights in the design of modern roses.</title>
        <authorList>
            <person name="Bendahmane M."/>
        </authorList>
    </citation>
    <scope>NUCLEOTIDE SEQUENCE [LARGE SCALE GENOMIC DNA]</scope>
    <source>
        <strain evidence="5">cv. Old Blush</strain>
    </source>
</reference>
<evidence type="ECO:0000313" key="4">
    <source>
        <dbReference type="EMBL" id="PRQ56679.1"/>
    </source>
</evidence>
<dbReference type="OMA" id="DHATHRF"/>
<keyword evidence="3 4" id="KW-0808">Transferase</keyword>
<keyword evidence="2 4" id="KW-0328">Glycosyltransferase</keyword>
<evidence type="ECO:0000256" key="3">
    <source>
        <dbReference type="ARBA" id="ARBA00022679"/>
    </source>
</evidence>
<dbReference type="Gramene" id="PRQ56679">
    <property type="protein sequence ID" value="PRQ56679"/>
    <property type="gene ID" value="RchiOBHm_Chr1g0339961"/>
</dbReference>
<protein>
    <submittedName>
        <fullName evidence="4">Putative flavonol 3-O-glucosyltransferase</fullName>
        <ecNumber evidence="4">2.4.1.91</ecNumber>
    </submittedName>
</protein>
<evidence type="ECO:0000313" key="5">
    <source>
        <dbReference type="Proteomes" id="UP000238479"/>
    </source>
</evidence>